<sequence>MQILTPKGFGAFVPQAAAWYLCQKSDSQSIDMMRKIIQRTPNVIIGECLVNLASENEYLEPFSFILECGANPNTQDKEGYTALGRAKGNGCGQIIAYLTKSDKELSPKLVKAIEEGIQKFSIEHGNKPVAIFAIEDGILSFGLKGEDPNNSGSWKYQGFYELPEEAFDLDVYEAGEINPDSFNQILDNLNQKGIFNKLNKTENFKYLF</sequence>
<gene>
    <name evidence="1" type="ORF">LEP1GSC151_0415</name>
</gene>
<dbReference type="SUPFAM" id="SSF48403">
    <property type="entry name" value="Ankyrin repeat"/>
    <property type="match status" value="1"/>
</dbReference>
<name>M3H658_LEPIR</name>
<organism evidence="1 2">
    <name type="scientific">Leptospira interrogans serovar Grippotyphosa str. LT2186</name>
    <dbReference type="NCBI Taxonomy" id="1001599"/>
    <lineage>
        <taxon>Bacteria</taxon>
        <taxon>Pseudomonadati</taxon>
        <taxon>Spirochaetota</taxon>
        <taxon>Spirochaetia</taxon>
        <taxon>Leptospirales</taxon>
        <taxon>Leptospiraceae</taxon>
        <taxon>Leptospira</taxon>
    </lineage>
</organism>
<dbReference type="Proteomes" id="UP000011776">
    <property type="component" value="Unassembled WGS sequence"/>
</dbReference>
<dbReference type="Gene3D" id="1.25.40.20">
    <property type="entry name" value="Ankyrin repeat-containing domain"/>
    <property type="match status" value="1"/>
</dbReference>
<dbReference type="BioCyc" id="LINT1001599:G11K9-5098-MONOMER"/>
<comment type="caution">
    <text evidence="1">The sequence shown here is derived from an EMBL/GenBank/DDBJ whole genome shotgun (WGS) entry which is preliminary data.</text>
</comment>
<dbReference type="InterPro" id="IPR036770">
    <property type="entry name" value="Ankyrin_rpt-contain_sf"/>
</dbReference>
<proteinExistence type="predicted"/>
<dbReference type="EMBL" id="AFME02000409">
    <property type="protein sequence ID" value="EMG08165.1"/>
    <property type="molecule type" value="Genomic_DNA"/>
</dbReference>
<reference evidence="1 2" key="1">
    <citation type="submission" date="2013-02" db="EMBL/GenBank/DDBJ databases">
        <authorList>
            <person name="Harkins D.M."/>
            <person name="Durkin A.S."/>
            <person name="Brinkac L.M."/>
            <person name="Haft D.H."/>
            <person name="Selengut J.D."/>
            <person name="Sanka R."/>
            <person name="DePew J."/>
            <person name="Purushe J."/>
            <person name="Tulsiani S.M."/>
            <person name="Graham G.C."/>
            <person name="Burns M.-A."/>
            <person name="Dohnt M.F."/>
            <person name="Smythe L.D."/>
            <person name="McKay D.B."/>
            <person name="Craig S.B."/>
            <person name="Vinetz J.M."/>
            <person name="Sutton G.G."/>
            <person name="Nierman W.C."/>
            <person name="Fouts D.E."/>
        </authorList>
    </citation>
    <scope>NUCLEOTIDE SEQUENCE [LARGE SCALE GENOMIC DNA]</scope>
    <source>
        <strain evidence="1 2">LT2186</strain>
    </source>
</reference>
<dbReference type="AlphaFoldDB" id="M3H658"/>
<protein>
    <submittedName>
        <fullName evidence="1">Ankyrin repeat protein</fullName>
    </submittedName>
</protein>
<evidence type="ECO:0000313" key="2">
    <source>
        <dbReference type="Proteomes" id="UP000011776"/>
    </source>
</evidence>
<accession>M3H658</accession>
<evidence type="ECO:0000313" key="1">
    <source>
        <dbReference type="EMBL" id="EMG08165.1"/>
    </source>
</evidence>